<evidence type="ECO:0000313" key="18">
    <source>
        <dbReference type="Proteomes" id="UP001174909"/>
    </source>
</evidence>
<dbReference type="GO" id="GO:0005737">
    <property type="term" value="C:cytoplasm"/>
    <property type="evidence" value="ECO:0007669"/>
    <property type="project" value="InterPro"/>
</dbReference>
<comment type="catalytic activity">
    <reaction evidence="12">
        <text>2-deoxy-D-ribose 5-phosphate = D-glyceraldehyde 3-phosphate + acetaldehyde</text>
        <dbReference type="Rhea" id="RHEA:12821"/>
        <dbReference type="ChEBI" id="CHEBI:15343"/>
        <dbReference type="ChEBI" id="CHEBI:59776"/>
        <dbReference type="ChEBI" id="CHEBI:62877"/>
        <dbReference type="EC" id="4.1.2.4"/>
    </reaction>
</comment>
<comment type="pathway">
    <text evidence="3">Carbohydrate degradation; 2-deoxy-D-ribose 1-phosphate degradation; D-glyceraldehyde 3-phosphate and acetaldehyde from 2-deoxy-alpha-D-ribose 1-phosphate: step 2/2.</text>
</comment>
<feature type="active site" description="Schiff-base intermediate with acetaldehyde" evidence="16">
    <location>
        <position position="220"/>
    </location>
</feature>
<dbReference type="EC" id="4.1.2.4" evidence="5"/>
<evidence type="ECO:0000256" key="7">
    <source>
        <dbReference type="ARBA" id="ARBA00023239"/>
    </source>
</evidence>
<dbReference type="Proteomes" id="UP001174909">
    <property type="component" value="Unassembled WGS sequence"/>
</dbReference>
<dbReference type="PIRSF" id="PIRSF001357">
    <property type="entry name" value="DeoC"/>
    <property type="match status" value="1"/>
</dbReference>
<dbReference type="SMART" id="SM01133">
    <property type="entry name" value="DeoC"/>
    <property type="match status" value="1"/>
</dbReference>
<reference evidence="17" key="1">
    <citation type="submission" date="2023-03" db="EMBL/GenBank/DDBJ databases">
        <authorList>
            <person name="Steffen K."/>
            <person name="Cardenas P."/>
        </authorList>
    </citation>
    <scope>NUCLEOTIDE SEQUENCE</scope>
</reference>
<dbReference type="PANTHER" id="PTHR10889:SF3">
    <property type="entry name" value="DEOXYRIBOSE-PHOSPHATE ALDOLASE"/>
    <property type="match status" value="1"/>
</dbReference>
<evidence type="ECO:0000256" key="8">
    <source>
        <dbReference type="ARBA" id="ARBA00023242"/>
    </source>
</evidence>
<dbReference type="InterPro" id="IPR013785">
    <property type="entry name" value="Aldolase_TIM"/>
</dbReference>
<keyword evidence="8" id="KW-0539">Nucleus</keyword>
<evidence type="ECO:0000256" key="4">
    <source>
        <dbReference type="ARBA" id="ARBA00009473"/>
    </source>
</evidence>
<dbReference type="GO" id="GO:0005634">
    <property type="term" value="C:nucleus"/>
    <property type="evidence" value="ECO:0007669"/>
    <property type="project" value="UniProtKB-SubCell"/>
</dbReference>
<evidence type="ECO:0000256" key="2">
    <source>
        <dbReference type="ARBA" id="ARBA00004463"/>
    </source>
</evidence>
<proteinExistence type="inferred from homology"/>
<keyword evidence="9 16" id="KW-0704">Schiff base</keyword>
<evidence type="ECO:0000256" key="13">
    <source>
        <dbReference type="ARBA" id="ARBA00054733"/>
    </source>
</evidence>
<dbReference type="Pfam" id="PF01791">
    <property type="entry name" value="DeoC"/>
    <property type="match status" value="1"/>
</dbReference>
<organism evidence="17 18">
    <name type="scientific">Geodia barretti</name>
    <name type="common">Barrett's horny sponge</name>
    <dbReference type="NCBI Taxonomy" id="519541"/>
    <lineage>
        <taxon>Eukaryota</taxon>
        <taxon>Metazoa</taxon>
        <taxon>Porifera</taxon>
        <taxon>Demospongiae</taxon>
        <taxon>Heteroscleromorpha</taxon>
        <taxon>Tetractinellida</taxon>
        <taxon>Astrophorina</taxon>
        <taxon>Geodiidae</taxon>
        <taxon>Geodia</taxon>
    </lineage>
</organism>
<evidence type="ECO:0000256" key="16">
    <source>
        <dbReference type="PIRSR" id="PIRSR001357-50"/>
    </source>
</evidence>
<dbReference type="PANTHER" id="PTHR10889">
    <property type="entry name" value="DEOXYRIBOSE-PHOSPHATE ALDOLASE"/>
    <property type="match status" value="1"/>
</dbReference>
<evidence type="ECO:0000256" key="3">
    <source>
        <dbReference type="ARBA" id="ARBA00004816"/>
    </source>
</evidence>
<evidence type="ECO:0000256" key="1">
    <source>
        <dbReference type="ARBA" id="ARBA00004123"/>
    </source>
</evidence>
<dbReference type="NCBIfam" id="TIGR00126">
    <property type="entry name" value="deoC"/>
    <property type="match status" value="1"/>
</dbReference>
<comment type="subunit">
    <text evidence="14">Interacts with YBX1.</text>
</comment>
<evidence type="ECO:0000256" key="11">
    <source>
        <dbReference type="ARBA" id="ARBA00032755"/>
    </source>
</evidence>
<evidence type="ECO:0000313" key="17">
    <source>
        <dbReference type="EMBL" id="CAI8032067.1"/>
    </source>
</evidence>
<dbReference type="InterPro" id="IPR002915">
    <property type="entry name" value="DeoC/FbaB/LacD_aldolase"/>
</dbReference>
<name>A0AA35WZA7_GEOBA</name>
<comment type="similarity">
    <text evidence="4">Belongs to the DeoC/FbaB aldolase family. DeoC type 2 subfamily.</text>
</comment>
<accession>A0AA35WZA7</accession>
<protein>
    <recommendedName>
        <fullName evidence="15">Deoxyribose-phosphate aldolase</fullName>
        <ecNumber evidence="5">4.1.2.4</ecNumber>
    </recommendedName>
    <alternativeName>
        <fullName evidence="11">2-deoxy-D-ribose 5-phosphate aldolase</fullName>
    </alternativeName>
    <alternativeName>
        <fullName evidence="10">Phosphodeoxyriboaldolase</fullName>
    </alternativeName>
</protein>
<evidence type="ECO:0000256" key="15">
    <source>
        <dbReference type="ARBA" id="ARBA00068105"/>
    </source>
</evidence>
<evidence type="ECO:0000256" key="12">
    <source>
        <dbReference type="ARBA" id="ARBA00048791"/>
    </source>
</evidence>
<dbReference type="Gene3D" id="3.20.20.70">
    <property type="entry name" value="Aldolase class I"/>
    <property type="match status" value="1"/>
</dbReference>
<dbReference type="GO" id="GO:0009264">
    <property type="term" value="P:deoxyribonucleotide catabolic process"/>
    <property type="evidence" value="ECO:0007669"/>
    <property type="project" value="InterPro"/>
</dbReference>
<dbReference type="AlphaFoldDB" id="A0AA35WZA7"/>
<keyword evidence="6" id="KW-0963">Cytoplasm</keyword>
<evidence type="ECO:0000256" key="5">
    <source>
        <dbReference type="ARBA" id="ARBA00012515"/>
    </source>
</evidence>
<dbReference type="EMBL" id="CASHTH010002582">
    <property type="protein sequence ID" value="CAI8032067.1"/>
    <property type="molecule type" value="Genomic_DNA"/>
</dbReference>
<dbReference type="SUPFAM" id="SSF51569">
    <property type="entry name" value="Aldolase"/>
    <property type="match status" value="1"/>
</dbReference>
<dbReference type="InterPro" id="IPR011343">
    <property type="entry name" value="DeoC"/>
</dbReference>
<dbReference type="CDD" id="cd00959">
    <property type="entry name" value="DeoC"/>
    <property type="match status" value="1"/>
</dbReference>
<keyword evidence="7" id="KW-0456">Lyase</keyword>
<dbReference type="GO" id="GO:0004139">
    <property type="term" value="F:deoxyribose-phosphate aldolase activity"/>
    <property type="evidence" value="ECO:0007669"/>
    <property type="project" value="UniProtKB-EC"/>
</dbReference>
<feature type="active site" description="Proton donor/acceptor" evidence="16">
    <location>
        <position position="256"/>
    </location>
</feature>
<keyword evidence="18" id="KW-1185">Reference proteome</keyword>
<dbReference type="GO" id="GO:0016052">
    <property type="term" value="P:carbohydrate catabolic process"/>
    <property type="evidence" value="ECO:0007669"/>
    <property type="project" value="TreeGrafter"/>
</dbReference>
<gene>
    <name evidence="17" type="ORF">GBAR_LOCUS18159</name>
</gene>
<comment type="caution">
    <text evidence="17">The sequence shown here is derived from an EMBL/GenBank/DDBJ whole genome shotgun (WGS) entry which is preliminary data.</text>
</comment>
<comment type="subcellular location">
    <subcellularLocation>
        <location evidence="2">Cytoplasmic granule</location>
    </subcellularLocation>
    <subcellularLocation>
        <location evidence="1">Nucleus</location>
    </subcellularLocation>
</comment>
<evidence type="ECO:0000256" key="9">
    <source>
        <dbReference type="ARBA" id="ARBA00023270"/>
    </source>
</evidence>
<evidence type="ECO:0000256" key="6">
    <source>
        <dbReference type="ARBA" id="ARBA00022490"/>
    </source>
</evidence>
<comment type="function">
    <text evidence="13">Catalyzes a reversible aldol reaction between acetaldehyde and D-glyceraldehyde 3-phosphate to generate 2-deoxy-D-ribose 5-phosphate. Participates in stress granule (SG) assembly. May allow ATP production from extracellular deoxyinosine in conditions of energy deprivation.</text>
</comment>
<sequence length="320" mass="35206">MAGFERNPGVPLDLGWVELSRVNLPATQRRAATHKTRRSIKKEWQAAWLLHAVTCIDLTTLSGDDTPGNVSRLCHKANTPVRQDLVKSLDVEDADIKVGAVCVYSSRVPDAVAALKELKCKVPVASVAAGFPAGQTPLEERVSEIRRAIEYGAEEIDIVITRTHVLQGNWQALYDEVRAFREACGNTHLKTILATGELGTLTNVYKASLVCMMAGSDFIKTSTGKEAVNATFPVAFVMVRAIRDYHERTGFKVGFKPAGGIRSAKEALTWLALMKEELGDEWTKPHLFRIGASSLLGDIERQLYHHVTGCYAAKHHMPLC</sequence>
<dbReference type="FunFam" id="3.20.20.70:FF:000103">
    <property type="entry name" value="Putative deoxyribose-phosphate aldolase"/>
    <property type="match status" value="1"/>
</dbReference>
<evidence type="ECO:0000256" key="10">
    <source>
        <dbReference type="ARBA" id="ARBA00031814"/>
    </source>
</evidence>
<evidence type="ECO:0000256" key="14">
    <source>
        <dbReference type="ARBA" id="ARBA00061866"/>
    </source>
</evidence>